<comment type="caution">
    <text evidence="1">The sequence shown here is derived from an EMBL/GenBank/DDBJ whole genome shotgun (WGS) entry which is preliminary data.</text>
</comment>
<gene>
    <name evidence="1" type="ORF">C2G38_2075204</name>
</gene>
<proteinExistence type="predicted"/>
<dbReference type="AlphaFoldDB" id="A0A397VJD2"/>
<reference evidence="1 2" key="1">
    <citation type="submission" date="2018-06" db="EMBL/GenBank/DDBJ databases">
        <title>Comparative genomics reveals the genomic features of Rhizophagus irregularis, R. cerebriforme, R. diaphanum and Gigaspora rosea, and their symbiotic lifestyle signature.</title>
        <authorList>
            <person name="Morin E."/>
            <person name="San Clemente H."/>
            <person name="Chen E.C.H."/>
            <person name="De La Providencia I."/>
            <person name="Hainaut M."/>
            <person name="Kuo A."/>
            <person name="Kohler A."/>
            <person name="Murat C."/>
            <person name="Tang N."/>
            <person name="Roy S."/>
            <person name="Loubradou J."/>
            <person name="Henrissat B."/>
            <person name="Grigoriev I.V."/>
            <person name="Corradi N."/>
            <person name="Roux C."/>
            <person name="Martin F.M."/>
        </authorList>
    </citation>
    <scope>NUCLEOTIDE SEQUENCE [LARGE SCALE GENOMIC DNA]</scope>
    <source>
        <strain evidence="1 2">DAOM 194757</strain>
    </source>
</reference>
<organism evidence="1 2">
    <name type="scientific">Gigaspora rosea</name>
    <dbReference type="NCBI Taxonomy" id="44941"/>
    <lineage>
        <taxon>Eukaryota</taxon>
        <taxon>Fungi</taxon>
        <taxon>Fungi incertae sedis</taxon>
        <taxon>Mucoromycota</taxon>
        <taxon>Glomeromycotina</taxon>
        <taxon>Glomeromycetes</taxon>
        <taxon>Diversisporales</taxon>
        <taxon>Gigasporaceae</taxon>
        <taxon>Gigaspora</taxon>
    </lineage>
</organism>
<dbReference type="Proteomes" id="UP000266673">
    <property type="component" value="Unassembled WGS sequence"/>
</dbReference>
<protein>
    <submittedName>
        <fullName evidence="1">Uncharacterized protein</fullName>
    </submittedName>
</protein>
<evidence type="ECO:0000313" key="1">
    <source>
        <dbReference type="EMBL" id="RIB22595.1"/>
    </source>
</evidence>
<name>A0A397VJD2_9GLOM</name>
<accession>A0A397VJD2</accession>
<keyword evidence="2" id="KW-1185">Reference proteome</keyword>
<dbReference type="EMBL" id="QKWP01000302">
    <property type="protein sequence ID" value="RIB22595.1"/>
    <property type="molecule type" value="Genomic_DNA"/>
</dbReference>
<sequence length="84" mass="9643">MKLFEVLLKYGFFSNVKYGLVEKINGRNLLRNPLEFLNRIKSSIFNPSILLVKLPQFKGLYPPIKSPWIVLSITTVGPLKSHNL</sequence>
<evidence type="ECO:0000313" key="2">
    <source>
        <dbReference type="Proteomes" id="UP000266673"/>
    </source>
</evidence>